<keyword evidence="2" id="KW-0732">Signal</keyword>
<evidence type="ECO:0000256" key="1">
    <source>
        <dbReference type="SAM" id="MobiDB-lite"/>
    </source>
</evidence>
<feature type="compositionally biased region" description="Low complexity" evidence="1">
    <location>
        <begin position="728"/>
        <end position="749"/>
    </location>
</feature>
<feature type="signal peptide" evidence="2">
    <location>
        <begin position="1"/>
        <end position="17"/>
    </location>
</feature>
<dbReference type="EMBL" id="JANQDX010000013">
    <property type="protein sequence ID" value="KAL0913537.1"/>
    <property type="molecule type" value="Genomic_DNA"/>
</dbReference>
<sequence length="749" mass="81410">MWSLLLFPYGFLSPVYTRTSSPLAFYTTPGIDNATMNDTRPSVARILVELDVTKRYTSQFWLGSESMGYIQTIEMEEFPSYCFHCKTLGHSKDVCPILFPMLGVIPPCQEELVADVPVNLDIVSGEVPQDDLGEHHDVNGAFENAVVVSQVVSRRLNVVGCVSLHAFELGDVVFQRDGGFISRTVVSKEVACVNLIELEDVGVDVMVLSHSDEVVVTEMVRVLGQPACPGSPGVMGTTTGVSISPVVVGSLYPENLIEVPISLMSDNDLNACAACNVGASCITSPAWCGGCPSPPSGMDDNIRNEQLDSLQDVYGIDVCKRAIDPLRTCTFTIINVVSSRAFISSLRCHFLPGFIVLVFFSALGAGMGDAANPWGVAASSASAKPQGFFNLGSETSKSPSRSFKEVVSGNTSSGDSIPSLAHSSMNGVPAIIFSDEEVLKLASPFQFTLVGKFTLRRPNLDAIRAFFNNLKLSGVFSVGLLDSRHVAIQLSNDLDYNQATAARTRPSVARILVEVDITKKHTKEIWIGSKACGYMQKVEFEKVPDFCNHCKMHGHSMAECFSLHPNLRSKASMPNERLETLPEQEPEIISKNLMVPPIVEGKEIEKDPLATTNNITEVNGDKVVTDGMDNIQDMVRYINEKAVEPNLYISVDSMLQNNSDINASPIHNAPPTMGAPNDHMEGGNMDDTEVEEGECISRAKSGRIENDQNSFCENDGFTKVGKKKSKNNKTVASSSRLTRTLTSSKDFNV</sequence>
<evidence type="ECO:0008006" key="5">
    <source>
        <dbReference type="Google" id="ProtNLM"/>
    </source>
</evidence>
<dbReference type="InterPro" id="IPR040256">
    <property type="entry name" value="At4g02000-like"/>
</dbReference>
<evidence type="ECO:0000256" key="2">
    <source>
        <dbReference type="SAM" id="SignalP"/>
    </source>
</evidence>
<organism evidence="3 4">
    <name type="scientific">Dendrobium thyrsiflorum</name>
    <name type="common">Pinecone-like raceme dendrobium</name>
    <name type="synonym">Orchid</name>
    <dbReference type="NCBI Taxonomy" id="117978"/>
    <lineage>
        <taxon>Eukaryota</taxon>
        <taxon>Viridiplantae</taxon>
        <taxon>Streptophyta</taxon>
        <taxon>Embryophyta</taxon>
        <taxon>Tracheophyta</taxon>
        <taxon>Spermatophyta</taxon>
        <taxon>Magnoliopsida</taxon>
        <taxon>Liliopsida</taxon>
        <taxon>Asparagales</taxon>
        <taxon>Orchidaceae</taxon>
        <taxon>Epidendroideae</taxon>
        <taxon>Malaxideae</taxon>
        <taxon>Dendrobiinae</taxon>
        <taxon>Dendrobium</taxon>
    </lineage>
</organism>
<dbReference type="Proteomes" id="UP001552299">
    <property type="component" value="Unassembled WGS sequence"/>
</dbReference>
<protein>
    <recommendedName>
        <fullName evidence="5">DUF4283 domain-containing protein</fullName>
    </recommendedName>
</protein>
<evidence type="ECO:0000313" key="4">
    <source>
        <dbReference type="Proteomes" id="UP001552299"/>
    </source>
</evidence>
<feature type="compositionally biased region" description="Acidic residues" evidence="1">
    <location>
        <begin position="684"/>
        <end position="694"/>
    </location>
</feature>
<evidence type="ECO:0000313" key="3">
    <source>
        <dbReference type="EMBL" id="KAL0913537.1"/>
    </source>
</evidence>
<dbReference type="PANTHER" id="PTHR31286:SF180">
    <property type="entry name" value="OS10G0362600 PROTEIN"/>
    <property type="match status" value="1"/>
</dbReference>
<keyword evidence="4" id="KW-1185">Reference proteome</keyword>
<name>A0ABD0UT12_DENTH</name>
<dbReference type="PANTHER" id="PTHR31286">
    <property type="entry name" value="GLYCINE-RICH CELL WALL STRUCTURAL PROTEIN 1.8-LIKE"/>
    <property type="match status" value="1"/>
</dbReference>
<comment type="caution">
    <text evidence="3">The sequence shown here is derived from an EMBL/GenBank/DDBJ whole genome shotgun (WGS) entry which is preliminary data.</text>
</comment>
<feature type="chain" id="PRO_5044791626" description="DUF4283 domain-containing protein" evidence="2">
    <location>
        <begin position="18"/>
        <end position="749"/>
    </location>
</feature>
<proteinExistence type="predicted"/>
<accession>A0ABD0UT12</accession>
<gene>
    <name evidence="3" type="ORF">M5K25_017002</name>
</gene>
<dbReference type="AlphaFoldDB" id="A0ABD0UT12"/>
<feature type="region of interest" description="Disordered" evidence="1">
    <location>
        <begin position="666"/>
        <end position="749"/>
    </location>
</feature>
<reference evidence="3 4" key="1">
    <citation type="journal article" date="2024" name="Plant Biotechnol. J.">
        <title>Dendrobium thyrsiflorum genome and its molecular insights into genes involved in important horticultural traits.</title>
        <authorList>
            <person name="Chen B."/>
            <person name="Wang J.Y."/>
            <person name="Zheng P.J."/>
            <person name="Li K.L."/>
            <person name="Liang Y.M."/>
            <person name="Chen X.F."/>
            <person name="Zhang C."/>
            <person name="Zhao X."/>
            <person name="He X."/>
            <person name="Zhang G.Q."/>
            <person name="Liu Z.J."/>
            <person name="Xu Q."/>
        </authorList>
    </citation>
    <scope>NUCLEOTIDE SEQUENCE [LARGE SCALE GENOMIC DNA]</scope>
    <source>
        <strain evidence="3">GZMU011</strain>
    </source>
</reference>